<accession>A0A9D4IWI8</accession>
<dbReference type="AlphaFoldDB" id="A0A9D4IWI8"/>
<organism evidence="1 2">
    <name type="scientific">Dreissena polymorpha</name>
    <name type="common">Zebra mussel</name>
    <name type="synonym">Mytilus polymorpha</name>
    <dbReference type="NCBI Taxonomy" id="45954"/>
    <lineage>
        <taxon>Eukaryota</taxon>
        <taxon>Metazoa</taxon>
        <taxon>Spiralia</taxon>
        <taxon>Lophotrochozoa</taxon>
        <taxon>Mollusca</taxon>
        <taxon>Bivalvia</taxon>
        <taxon>Autobranchia</taxon>
        <taxon>Heteroconchia</taxon>
        <taxon>Euheterodonta</taxon>
        <taxon>Imparidentia</taxon>
        <taxon>Neoheterodontei</taxon>
        <taxon>Myida</taxon>
        <taxon>Dreissenoidea</taxon>
        <taxon>Dreissenidae</taxon>
        <taxon>Dreissena</taxon>
    </lineage>
</organism>
<dbReference type="Proteomes" id="UP000828390">
    <property type="component" value="Unassembled WGS sequence"/>
</dbReference>
<name>A0A9D4IWI8_DREPO</name>
<reference evidence="1" key="2">
    <citation type="submission" date="2020-11" db="EMBL/GenBank/DDBJ databases">
        <authorList>
            <person name="McCartney M.A."/>
            <person name="Auch B."/>
            <person name="Kono T."/>
            <person name="Mallez S."/>
            <person name="Becker A."/>
            <person name="Gohl D.M."/>
            <person name="Silverstein K.A.T."/>
            <person name="Koren S."/>
            <person name="Bechman K.B."/>
            <person name="Herman A."/>
            <person name="Abrahante J.E."/>
            <person name="Garbe J."/>
        </authorList>
    </citation>
    <scope>NUCLEOTIDE SEQUENCE</scope>
    <source>
        <strain evidence="1">Duluth1</strain>
        <tissue evidence="1">Whole animal</tissue>
    </source>
</reference>
<dbReference type="EMBL" id="JAIWYP010000008">
    <property type="protein sequence ID" value="KAH3786813.1"/>
    <property type="molecule type" value="Genomic_DNA"/>
</dbReference>
<sequence>MSSFYKVKGTRYSIDRDFPLEIRLARKLLWQDFHDLKSKHPKSKVQKVYPAKLGLDDAGDPR</sequence>
<evidence type="ECO:0000313" key="2">
    <source>
        <dbReference type="Proteomes" id="UP000828390"/>
    </source>
</evidence>
<reference evidence="1" key="1">
    <citation type="journal article" date="2019" name="bioRxiv">
        <title>The Genome of the Zebra Mussel, Dreissena polymorpha: A Resource for Invasive Species Research.</title>
        <authorList>
            <person name="McCartney M.A."/>
            <person name="Auch B."/>
            <person name="Kono T."/>
            <person name="Mallez S."/>
            <person name="Zhang Y."/>
            <person name="Obille A."/>
            <person name="Becker A."/>
            <person name="Abrahante J.E."/>
            <person name="Garbe J."/>
            <person name="Badalamenti J.P."/>
            <person name="Herman A."/>
            <person name="Mangelson H."/>
            <person name="Liachko I."/>
            <person name="Sullivan S."/>
            <person name="Sone E.D."/>
            <person name="Koren S."/>
            <person name="Silverstein K.A.T."/>
            <person name="Beckman K.B."/>
            <person name="Gohl D.M."/>
        </authorList>
    </citation>
    <scope>NUCLEOTIDE SEQUENCE</scope>
    <source>
        <strain evidence="1">Duluth1</strain>
        <tissue evidence="1">Whole animal</tissue>
    </source>
</reference>
<evidence type="ECO:0000313" key="1">
    <source>
        <dbReference type="EMBL" id="KAH3786813.1"/>
    </source>
</evidence>
<proteinExistence type="predicted"/>
<protein>
    <submittedName>
        <fullName evidence="1">Uncharacterized protein</fullName>
    </submittedName>
</protein>
<keyword evidence="2" id="KW-1185">Reference proteome</keyword>
<gene>
    <name evidence="1" type="ORF">DPMN_164924</name>
</gene>
<comment type="caution">
    <text evidence="1">The sequence shown here is derived from an EMBL/GenBank/DDBJ whole genome shotgun (WGS) entry which is preliminary data.</text>
</comment>